<dbReference type="InterPro" id="IPR036259">
    <property type="entry name" value="MFS_trans_sf"/>
</dbReference>
<dbReference type="eggNOG" id="COG0477">
    <property type="taxonomic scope" value="Bacteria"/>
</dbReference>
<feature type="transmembrane region" description="Helical" evidence="7">
    <location>
        <begin position="170"/>
        <end position="190"/>
    </location>
</feature>
<dbReference type="PRINTS" id="PR01036">
    <property type="entry name" value="TCRTETB"/>
</dbReference>
<feature type="transmembrane region" description="Helical" evidence="7">
    <location>
        <begin position="365"/>
        <end position="389"/>
    </location>
</feature>
<evidence type="ECO:0000313" key="10">
    <source>
        <dbReference type="Proteomes" id="UP000019225"/>
    </source>
</evidence>
<keyword evidence="10" id="KW-1185">Reference proteome</keyword>
<reference evidence="9 10" key="1">
    <citation type="journal article" date="2014" name="BMC Genomics">
        <title>Complete genome sequence of producer of the glycopeptide antibiotic Aculeximycin Kutzneria albida DSM 43870T, a representative of minor genus of Pseudonocardiaceae.</title>
        <authorList>
            <person name="Rebets Y."/>
            <person name="Tokovenko B."/>
            <person name="Lushchyk I."/>
            <person name="Ruckert C."/>
            <person name="Zaburannyi N."/>
            <person name="Bechthold A."/>
            <person name="Kalinowski J."/>
            <person name="Luzhetskyy A."/>
        </authorList>
    </citation>
    <scope>NUCLEOTIDE SEQUENCE [LARGE SCALE GENOMIC DNA]</scope>
    <source>
        <strain evidence="9">DSM 43870</strain>
    </source>
</reference>
<evidence type="ECO:0000256" key="5">
    <source>
        <dbReference type="ARBA" id="ARBA00022989"/>
    </source>
</evidence>
<dbReference type="GO" id="GO:0005886">
    <property type="term" value="C:plasma membrane"/>
    <property type="evidence" value="ECO:0007669"/>
    <property type="project" value="UniProtKB-SubCell"/>
</dbReference>
<evidence type="ECO:0000256" key="6">
    <source>
        <dbReference type="ARBA" id="ARBA00023136"/>
    </source>
</evidence>
<feature type="transmembrane region" description="Helical" evidence="7">
    <location>
        <begin position="307"/>
        <end position="329"/>
    </location>
</feature>
<dbReference type="PANTHER" id="PTHR42718">
    <property type="entry name" value="MAJOR FACILITATOR SUPERFAMILY MULTIDRUG TRANSPORTER MFSC"/>
    <property type="match status" value="1"/>
</dbReference>
<dbReference type="PROSITE" id="PS50850">
    <property type="entry name" value="MFS"/>
    <property type="match status" value="1"/>
</dbReference>
<accession>W5WBU1</accession>
<feature type="transmembrane region" description="Helical" evidence="7">
    <location>
        <begin position="106"/>
        <end position="128"/>
    </location>
</feature>
<dbReference type="KEGG" id="kal:KALB_5000"/>
<feature type="transmembrane region" description="Helical" evidence="7">
    <location>
        <begin position="140"/>
        <end position="164"/>
    </location>
</feature>
<evidence type="ECO:0000256" key="3">
    <source>
        <dbReference type="ARBA" id="ARBA00022475"/>
    </source>
</evidence>
<evidence type="ECO:0000256" key="2">
    <source>
        <dbReference type="ARBA" id="ARBA00022448"/>
    </source>
</evidence>
<dbReference type="GO" id="GO:0022857">
    <property type="term" value="F:transmembrane transporter activity"/>
    <property type="evidence" value="ECO:0007669"/>
    <property type="project" value="InterPro"/>
</dbReference>
<keyword evidence="2" id="KW-0813">Transport</keyword>
<feature type="transmembrane region" description="Helical" evidence="7">
    <location>
        <begin position="202"/>
        <end position="225"/>
    </location>
</feature>
<keyword evidence="5 7" id="KW-1133">Transmembrane helix</keyword>
<dbReference type="PANTHER" id="PTHR42718:SF39">
    <property type="entry name" value="ACTINORHODIN TRANSPORTER-RELATED"/>
    <property type="match status" value="1"/>
</dbReference>
<sequence length="460" mass="46162">MTTTGAPPRSALWAVLGLVLLADVLDMIDSTVTSIAAPTIAAGLGGGEGLITWLGAGYALALGVLLVLGGRLGDRFGQRRLFLIGLAGFTIASAACGLAPDPVVLVAARVVQGAFGALLIPQGMAIMTKAFPPDLLRTAFGIYGPLVGIASVGGPLLGGVLIQADIAGLSWRPIFLINILLGTLGFLAAVRVLPHDRGDRGVVLDGLGAGLLGAAILGVLSGLVAGPASGWPVLPVLALVLGVLLLVLFALRQRRAANPLLEPSLFRHRGFTSGLLVGLVFFAASSGLVYVLSLFVQHVLHATALEAALGLLPLTIGIVVSSAAAMALVTRLGRTIVLLGLLVTLAGVGWLLLVTLDGTTITLPALAPITFVIGVGMGACFSTVFATALGGLAPGQAGSASGSLTAVQQIANGIGSALVTTVYLHSVAPGPPALATTLGVVFALTALCLPLVALLPRNRA</sequence>
<feature type="domain" description="Major facilitator superfamily (MFS) profile" evidence="8">
    <location>
        <begin position="15"/>
        <end position="460"/>
    </location>
</feature>
<evidence type="ECO:0000313" key="9">
    <source>
        <dbReference type="EMBL" id="AHH98362.1"/>
    </source>
</evidence>
<feature type="transmembrane region" description="Helical" evidence="7">
    <location>
        <begin position="81"/>
        <end position="100"/>
    </location>
</feature>
<dbReference type="SUPFAM" id="SSF103473">
    <property type="entry name" value="MFS general substrate transporter"/>
    <property type="match status" value="2"/>
</dbReference>
<dbReference type="AlphaFoldDB" id="W5WBU1"/>
<evidence type="ECO:0000259" key="8">
    <source>
        <dbReference type="PROSITE" id="PS50850"/>
    </source>
</evidence>
<dbReference type="NCBIfam" id="TIGR00711">
    <property type="entry name" value="efflux_EmrB"/>
    <property type="match status" value="1"/>
</dbReference>
<dbReference type="Gene3D" id="1.20.1250.20">
    <property type="entry name" value="MFS general substrate transporter like domains"/>
    <property type="match status" value="1"/>
</dbReference>
<feature type="transmembrane region" description="Helical" evidence="7">
    <location>
        <begin position="434"/>
        <end position="455"/>
    </location>
</feature>
<dbReference type="Gene3D" id="1.20.1720.10">
    <property type="entry name" value="Multidrug resistance protein D"/>
    <property type="match status" value="1"/>
</dbReference>
<dbReference type="HOGENOM" id="CLU_000960_28_2_11"/>
<dbReference type="InterPro" id="IPR011701">
    <property type="entry name" value="MFS"/>
</dbReference>
<feature type="transmembrane region" description="Helical" evidence="7">
    <location>
        <begin position="336"/>
        <end position="353"/>
    </location>
</feature>
<dbReference type="InterPro" id="IPR020846">
    <property type="entry name" value="MFS_dom"/>
</dbReference>
<evidence type="ECO:0000256" key="1">
    <source>
        <dbReference type="ARBA" id="ARBA00004651"/>
    </source>
</evidence>
<protein>
    <recommendedName>
        <fullName evidence="8">Major facilitator superfamily (MFS) profile domain-containing protein</fullName>
    </recommendedName>
</protein>
<keyword evidence="3" id="KW-1003">Cell membrane</keyword>
<feature type="transmembrane region" description="Helical" evidence="7">
    <location>
        <begin position="410"/>
        <end position="428"/>
    </location>
</feature>
<gene>
    <name evidence="9" type="ORF">KALB_5000</name>
</gene>
<dbReference type="STRING" id="1449976.KALB_5000"/>
<dbReference type="EMBL" id="CP007155">
    <property type="protein sequence ID" value="AHH98362.1"/>
    <property type="molecule type" value="Genomic_DNA"/>
</dbReference>
<name>W5WBU1_9PSEU</name>
<feature type="transmembrane region" description="Helical" evidence="7">
    <location>
        <begin position="50"/>
        <end position="69"/>
    </location>
</feature>
<proteinExistence type="predicted"/>
<keyword evidence="6 7" id="KW-0472">Membrane</keyword>
<dbReference type="InterPro" id="IPR004638">
    <property type="entry name" value="EmrB-like"/>
</dbReference>
<organism evidence="9 10">
    <name type="scientific">Kutzneria albida DSM 43870</name>
    <dbReference type="NCBI Taxonomy" id="1449976"/>
    <lineage>
        <taxon>Bacteria</taxon>
        <taxon>Bacillati</taxon>
        <taxon>Actinomycetota</taxon>
        <taxon>Actinomycetes</taxon>
        <taxon>Pseudonocardiales</taxon>
        <taxon>Pseudonocardiaceae</taxon>
        <taxon>Kutzneria</taxon>
    </lineage>
</organism>
<dbReference type="PATRIC" id="fig|1449976.3.peg.5018"/>
<dbReference type="OrthoDB" id="4532109at2"/>
<feature type="transmembrane region" description="Helical" evidence="7">
    <location>
        <begin position="231"/>
        <end position="251"/>
    </location>
</feature>
<dbReference type="Proteomes" id="UP000019225">
    <property type="component" value="Chromosome"/>
</dbReference>
<comment type="subcellular location">
    <subcellularLocation>
        <location evidence="1">Cell membrane</location>
        <topology evidence="1">Multi-pass membrane protein</topology>
    </subcellularLocation>
</comment>
<evidence type="ECO:0000256" key="4">
    <source>
        <dbReference type="ARBA" id="ARBA00022692"/>
    </source>
</evidence>
<dbReference type="RefSeq" id="WP_030108781.1">
    <property type="nucleotide sequence ID" value="NZ_CP007155.1"/>
</dbReference>
<feature type="transmembrane region" description="Helical" evidence="7">
    <location>
        <begin position="271"/>
        <end position="295"/>
    </location>
</feature>
<keyword evidence="4 7" id="KW-0812">Transmembrane</keyword>
<evidence type="ECO:0000256" key="7">
    <source>
        <dbReference type="SAM" id="Phobius"/>
    </source>
</evidence>
<dbReference type="Pfam" id="PF07690">
    <property type="entry name" value="MFS_1"/>
    <property type="match status" value="2"/>
</dbReference>